<dbReference type="InterPro" id="IPR013783">
    <property type="entry name" value="Ig-like_fold"/>
</dbReference>
<sequence>MKLSVRNIFTLLLIFIAGSIYSQGLSGLTLEFNAACVSQSHNTFTAKFKWTPPMPNGSNQYILELSDETGNFSNPKILGTYTGRNNQLEPKVTFQFPKEVHGNAYKIRVRSTYPAHSVESTSFSAYFLEINTPLVLNGGHSDETLCPGHSKTISVDKQRAKAYRWYKNNQLIANEKGHSLVVSQAGTYYAEVDYGDYCSNSASTRSNNVVFSSAGTSGLTISGTPADAIICKGNSYTMTASVQNATATYKWFRNGTQISSGVGMYSFTTANTTSAAGIYHVEMFSGQGCSELSNKIEVRFKDSFLANISSEEGNVILPGKTKNLSVTTTAPSPTYQWYKNDVEIVGANGASYTANQAGKYHAKVTQSGDCANSVNTQVITLVNPDKYTVTIDYKTPYTDCTYDKIALVVKSIVASKGSDKFNIPASDYNLFTYQWLKDETVFPSSSTSEVLVSSIANNGRYSLQLGLSGASGVSFPRSNELTVQLADGDYVKLNNGDQALQFCSEKHLLKASVEDANATYTWFKDGVSIKEEKGGYQGLEISETGLYHVQITTSGDCKASSNFVYAEKKEVFANWINQNTQKQAFLNYKTYHLGISHNMTNPTIQWYRNNMPITGENQPNYTVNQPGSYHVELTEVGGCGATIRTTPKQFVAPIGFNAVIGYRESQNACGGTEVTMELQKLEAILSKTTDTQETVLIPANEYEKFDLQWVKNDVPEAGQKAPQITIHKPATGVVSDNYSLNVGYGTIIVNSNQLSVSFITIPDVTISSGGSHVLCDGSDLILKSSLTSSAYNYEWYRNNELISGATSFELKVTEPGGYHVKVSSGGCSKISETANVTNFSTDVVTVDVDVTKTVNITGTDGVKVTASGADTYLWVAPDGTVVSNEAVVILKETGKYILTATVGGCKTTIILNAQAIIINDIPNVVTPNGDGSNDTWAIPSTYSNRDNVKVTIYSPEGKVELSATNYKNDWPKNYTKDLNKRALVYLYVIEIDGKVEKQGTISVLK</sequence>
<dbReference type="Pfam" id="PF13585">
    <property type="entry name" value="CHU_C"/>
    <property type="match status" value="1"/>
</dbReference>
<dbReference type="InterPro" id="IPR036179">
    <property type="entry name" value="Ig-like_dom_sf"/>
</dbReference>
<evidence type="ECO:0000313" key="3">
    <source>
        <dbReference type="Proteomes" id="UP000039370"/>
    </source>
</evidence>
<reference evidence="3" key="1">
    <citation type="submission" date="2015-01" db="EMBL/GenBank/DDBJ databases">
        <authorList>
            <person name="MANFREDI Pablo"/>
        </authorList>
    </citation>
    <scope>NUCLEOTIDE SEQUENCE [LARGE SCALE GENOMIC DNA]</scope>
    <source>
        <strain evidence="3">Cc11</strain>
    </source>
</reference>
<dbReference type="Proteomes" id="UP000039370">
    <property type="component" value="Unassembled WGS sequence"/>
</dbReference>
<organism evidence="2 3">
    <name type="scientific">Capnocytophaga canimorsus</name>
    <dbReference type="NCBI Taxonomy" id="28188"/>
    <lineage>
        <taxon>Bacteria</taxon>
        <taxon>Pseudomonadati</taxon>
        <taxon>Bacteroidota</taxon>
        <taxon>Flavobacteriia</taxon>
        <taxon>Flavobacteriales</taxon>
        <taxon>Flavobacteriaceae</taxon>
        <taxon>Capnocytophaga</taxon>
    </lineage>
</organism>
<dbReference type="EMBL" id="CDOK01000133">
    <property type="protein sequence ID" value="CEN50658.1"/>
    <property type="molecule type" value="Genomic_DNA"/>
</dbReference>
<evidence type="ECO:0000313" key="2">
    <source>
        <dbReference type="EMBL" id="CEN50658.1"/>
    </source>
</evidence>
<name>A0A0B7IL03_9FLAO</name>
<proteinExistence type="predicted"/>
<protein>
    <recommendedName>
        <fullName evidence="1">Ig-like domain-containing protein</fullName>
    </recommendedName>
</protein>
<dbReference type="InterPro" id="IPR044023">
    <property type="entry name" value="Ig_7"/>
</dbReference>
<dbReference type="Pfam" id="PF19081">
    <property type="entry name" value="Ig_7"/>
    <property type="match status" value="1"/>
</dbReference>
<accession>A0A0B7IL03</accession>
<evidence type="ECO:0000259" key="1">
    <source>
        <dbReference type="Pfam" id="PF19081"/>
    </source>
</evidence>
<dbReference type="AlphaFoldDB" id="A0A0B7IL03"/>
<feature type="domain" description="Ig-like" evidence="1">
    <location>
        <begin position="227"/>
        <end position="292"/>
    </location>
</feature>
<dbReference type="Gene3D" id="2.60.40.10">
    <property type="entry name" value="Immunoglobulins"/>
    <property type="match status" value="3"/>
</dbReference>
<gene>
    <name evidence="2" type="ORF">CCAN11_2180010</name>
</gene>
<dbReference type="SUPFAM" id="SSF48726">
    <property type="entry name" value="Immunoglobulin"/>
    <property type="match status" value="2"/>
</dbReference>